<dbReference type="Pfam" id="PF05552">
    <property type="entry name" value="MS_channel_1st_1"/>
    <property type="match status" value="1"/>
</dbReference>
<dbReference type="RefSeq" id="WP_012795285.1">
    <property type="nucleotide sequence ID" value="NC_013158.1"/>
</dbReference>
<feature type="transmembrane region" description="Helical" evidence="1">
    <location>
        <begin position="31"/>
        <end position="52"/>
    </location>
</feature>
<name>C7NPW1_HALUD</name>
<keyword evidence="1" id="KW-0812">Transmembrane</keyword>
<gene>
    <name evidence="2" type="ordered locus">Huta_0220</name>
</gene>
<accession>C7NPW1</accession>
<dbReference type="OrthoDB" id="242594at2157"/>
<dbReference type="AlphaFoldDB" id="C7NPW1"/>
<keyword evidence="1" id="KW-1133">Transmembrane helix</keyword>
<proteinExistence type="predicted"/>
<dbReference type="eggNOG" id="arCOG01572">
    <property type="taxonomic scope" value="Archaea"/>
</dbReference>
<dbReference type="InterPro" id="IPR008910">
    <property type="entry name" value="MSC_TM_helix"/>
</dbReference>
<evidence type="ECO:0000256" key="1">
    <source>
        <dbReference type="SAM" id="Phobius"/>
    </source>
</evidence>
<dbReference type="GeneID" id="8382482"/>
<dbReference type="HOGENOM" id="CLU_097040_0_0_2"/>
<keyword evidence="3" id="KW-1185">Reference proteome</keyword>
<dbReference type="EMBL" id="CP001687">
    <property type="protein sequence ID" value="ACV10408.1"/>
    <property type="molecule type" value="Genomic_DNA"/>
</dbReference>
<feature type="transmembrane region" description="Helical" evidence="1">
    <location>
        <begin position="123"/>
        <end position="144"/>
    </location>
</feature>
<evidence type="ECO:0000313" key="3">
    <source>
        <dbReference type="Proteomes" id="UP000002071"/>
    </source>
</evidence>
<sequence length="241" mass="24968">MVATGSFDQFVTAPLFVDSFVASWESAIKSFIAELPGIVGALVILLVGVFLGRRIGSIAHELVGRAGLDEWFADSPIAPLLGEDGSFAGAVGLVVKYYVVLFALLVAIRFVGFAILEQWVQTLVVYLPRALAGAAIIMFGVVFAEYAGRQAAGSEAVQQSEYGPWVTAGVKAIVYFVVAVIGLDMLGMNLEIVYLVVDGVASAIGLGITAAIALAVGVAVGFAAKEYAEGGLGDNSGSAEE</sequence>
<evidence type="ECO:0000313" key="2">
    <source>
        <dbReference type="EMBL" id="ACV10408.1"/>
    </source>
</evidence>
<feature type="transmembrane region" description="Helical" evidence="1">
    <location>
        <begin position="195"/>
        <end position="224"/>
    </location>
</feature>
<keyword evidence="1" id="KW-0472">Membrane</keyword>
<dbReference type="KEGG" id="hut:Huta_0220"/>
<feature type="transmembrane region" description="Helical" evidence="1">
    <location>
        <begin position="164"/>
        <end position="183"/>
    </location>
</feature>
<feature type="transmembrane region" description="Helical" evidence="1">
    <location>
        <begin position="97"/>
        <end position="116"/>
    </location>
</feature>
<organism evidence="2 3">
    <name type="scientific">Halorhabdus utahensis (strain DSM 12940 / JCM 11049 / AX-2)</name>
    <dbReference type="NCBI Taxonomy" id="519442"/>
    <lineage>
        <taxon>Archaea</taxon>
        <taxon>Methanobacteriati</taxon>
        <taxon>Methanobacteriota</taxon>
        <taxon>Stenosarchaea group</taxon>
        <taxon>Halobacteria</taxon>
        <taxon>Halobacteriales</taxon>
        <taxon>Haloarculaceae</taxon>
        <taxon>Halorhabdus</taxon>
    </lineage>
</organism>
<reference evidence="2 3" key="1">
    <citation type="journal article" date="2009" name="Stand. Genomic Sci.">
        <title>Complete genome sequence of Halorhabdus utahensis type strain (AX-2).</title>
        <authorList>
            <person name="Anderson I."/>
            <person name="Tindall B.J."/>
            <person name="Pomrenke H."/>
            <person name="Goker M."/>
            <person name="Lapidus A."/>
            <person name="Nolan M."/>
            <person name="Copeland A."/>
            <person name="Glavina Del Rio T."/>
            <person name="Chen F."/>
            <person name="Tice H."/>
            <person name="Cheng J.F."/>
            <person name="Lucas S."/>
            <person name="Chertkov O."/>
            <person name="Bruce D."/>
            <person name="Brettin T."/>
            <person name="Detter J.C."/>
            <person name="Han C."/>
            <person name="Goodwin L."/>
            <person name="Land M."/>
            <person name="Hauser L."/>
            <person name="Chang Y.J."/>
            <person name="Jeffries C.D."/>
            <person name="Pitluck S."/>
            <person name="Pati A."/>
            <person name="Mavromatis K."/>
            <person name="Ivanova N."/>
            <person name="Ovchinnikova G."/>
            <person name="Chen A."/>
            <person name="Palaniappan K."/>
            <person name="Chain P."/>
            <person name="Rohde M."/>
            <person name="Bristow J."/>
            <person name="Eisen J.A."/>
            <person name="Markowitz V."/>
            <person name="Hugenholtz P."/>
            <person name="Kyrpides N.C."/>
            <person name="Klenk H.P."/>
        </authorList>
    </citation>
    <scope>NUCLEOTIDE SEQUENCE [LARGE SCALE GENOMIC DNA]</scope>
    <source>
        <strain evidence="3">DSM 12940 / JCM 11049 / AX-2</strain>
    </source>
</reference>
<dbReference type="Proteomes" id="UP000002071">
    <property type="component" value="Chromosome"/>
</dbReference>
<protein>
    <submittedName>
        <fullName evidence="2">Uncharacterized protein</fullName>
    </submittedName>
</protein>
<dbReference type="STRING" id="519442.Huta_0220"/>